<accession>A0A392VMS9</accession>
<feature type="non-terminal residue" evidence="1">
    <location>
        <position position="30"/>
    </location>
</feature>
<dbReference type="EMBL" id="LXQA011202277">
    <property type="protein sequence ID" value="MCI88783.1"/>
    <property type="molecule type" value="Genomic_DNA"/>
</dbReference>
<evidence type="ECO:0000313" key="1">
    <source>
        <dbReference type="EMBL" id="MCI88783.1"/>
    </source>
</evidence>
<dbReference type="AlphaFoldDB" id="A0A392VMS9"/>
<evidence type="ECO:0000313" key="2">
    <source>
        <dbReference type="Proteomes" id="UP000265520"/>
    </source>
</evidence>
<proteinExistence type="predicted"/>
<reference evidence="1 2" key="1">
    <citation type="journal article" date="2018" name="Front. Plant Sci.">
        <title>Red Clover (Trifolium pratense) and Zigzag Clover (T. medium) - A Picture of Genomic Similarities and Differences.</title>
        <authorList>
            <person name="Dluhosova J."/>
            <person name="Istvanek J."/>
            <person name="Nedelnik J."/>
            <person name="Repkova J."/>
        </authorList>
    </citation>
    <scope>NUCLEOTIDE SEQUENCE [LARGE SCALE GENOMIC DNA]</scope>
    <source>
        <strain evidence="2">cv. 10/8</strain>
        <tissue evidence="1">Leaf</tissue>
    </source>
</reference>
<keyword evidence="2" id="KW-1185">Reference proteome</keyword>
<comment type="caution">
    <text evidence="1">The sequence shown here is derived from an EMBL/GenBank/DDBJ whole genome shotgun (WGS) entry which is preliminary data.</text>
</comment>
<sequence length="30" mass="3357">MPHTCGSSRCQCRDIASRPDIDSRANHRGE</sequence>
<name>A0A392VMS9_9FABA</name>
<organism evidence="1 2">
    <name type="scientific">Trifolium medium</name>
    <dbReference type="NCBI Taxonomy" id="97028"/>
    <lineage>
        <taxon>Eukaryota</taxon>
        <taxon>Viridiplantae</taxon>
        <taxon>Streptophyta</taxon>
        <taxon>Embryophyta</taxon>
        <taxon>Tracheophyta</taxon>
        <taxon>Spermatophyta</taxon>
        <taxon>Magnoliopsida</taxon>
        <taxon>eudicotyledons</taxon>
        <taxon>Gunneridae</taxon>
        <taxon>Pentapetalae</taxon>
        <taxon>rosids</taxon>
        <taxon>fabids</taxon>
        <taxon>Fabales</taxon>
        <taxon>Fabaceae</taxon>
        <taxon>Papilionoideae</taxon>
        <taxon>50 kb inversion clade</taxon>
        <taxon>NPAAA clade</taxon>
        <taxon>Hologalegina</taxon>
        <taxon>IRL clade</taxon>
        <taxon>Trifolieae</taxon>
        <taxon>Trifolium</taxon>
    </lineage>
</organism>
<dbReference type="Proteomes" id="UP000265520">
    <property type="component" value="Unassembled WGS sequence"/>
</dbReference>
<protein>
    <submittedName>
        <fullName evidence="1">Uncharacterized protein</fullName>
    </submittedName>
</protein>